<gene>
    <name evidence="2" type="ORF">LX83_003621</name>
</gene>
<dbReference type="EMBL" id="JAMTCK010000008">
    <property type="protein sequence ID" value="MCP2166749.1"/>
    <property type="molecule type" value="Genomic_DNA"/>
</dbReference>
<evidence type="ECO:0000256" key="1">
    <source>
        <dbReference type="ARBA" id="ARBA00005254"/>
    </source>
</evidence>
<sequence length="257" mass="27626">MSDELIVERDGAVLRVLFNRPDQRNAMTFAMYEGLTRACELANADEGIRVMVLRGAGDEAFVAGTDIGQFRDFADAADGIAYERRITAVTTTLERVRVPTVAAVSGYCVGGGMVLAACCDIRIATTTARFGVPTARTLGNCLSMNTYSLLVHHLGPARTLDLLLRARLLTAEDAAGAGFVAEVCAPDELTARVDALVEQLSRHAPLTMWAAKEAAYRLRTAALPDGEDIVATVMGSADFREGVASFLAKRRPQWTGR</sequence>
<dbReference type="InterPro" id="IPR029045">
    <property type="entry name" value="ClpP/crotonase-like_dom_sf"/>
</dbReference>
<dbReference type="InterPro" id="IPR051683">
    <property type="entry name" value="Enoyl-CoA_Hydratase/Isomerase"/>
</dbReference>
<organism evidence="2 3">
    <name type="scientific">Goodfellowiella coeruleoviolacea</name>
    <dbReference type="NCBI Taxonomy" id="334858"/>
    <lineage>
        <taxon>Bacteria</taxon>
        <taxon>Bacillati</taxon>
        <taxon>Actinomycetota</taxon>
        <taxon>Actinomycetes</taxon>
        <taxon>Pseudonocardiales</taxon>
        <taxon>Pseudonocardiaceae</taxon>
        <taxon>Goodfellowiella</taxon>
    </lineage>
</organism>
<evidence type="ECO:0000313" key="3">
    <source>
        <dbReference type="Proteomes" id="UP001206128"/>
    </source>
</evidence>
<dbReference type="AlphaFoldDB" id="A0AAE3GG61"/>
<proteinExistence type="inferred from homology"/>
<dbReference type="RefSeq" id="WP_253772935.1">
    <property type="nucleotide sequence ID" value="NZ_JAMTCK010000008.1"/>
</dbReference>
<protein>
    <submittedName>
        <fullName evidence="2">Enoyl-CoA hydratase/carnithine racemase</fullName>
    </submittedName>
</protein>
<dbReference type="GO" id="GO:0003824">
    <property type="term" value="F:catalytic activity"/>
    <property type="evidence" value="ECO:0007669"/>
    <property type="project" value="UniProtKB-ARBA"/>
</dbReference>
<dbReference type="PANTHER" id="PTHR42964">
    <property type="entry name" value="ENOYL-COA HYDRATASE"/>
    <property type="match status" value="1"/>
</dbReference>
<dbReference type="Gene3D" id="3.90.226.10">
    <property type="entry name" value="2-enoyl-CoA Hydratase, Chain A, domain 1"/>
    <property type="match status" value="1"/>
</dbReference>
<dbReference type="CDD" id="cd06558">
    <property type="entry name" value="crotonase-like"/>
    <property type="match status" value="1"/>
</dbReference>
<comment type="similarity">
    <text evidence="1">Belongs to the enoyl-CoA hydratase/isomerase family.</text>
</comment>
<dbReference type="Pfam" id="PF00378">
    <property type="entry name" value="ECH_1"/>
    <property type="match status" value="1"/>
</dbReference>
<name>A0AAE3GG61_9PSEU</name>
<keyword evidence="3" id="KW-1185">Reference proteome</keyword>
<reference evidence="2" key="1">
    <citation type="submission" date="2022-06" db="EMBL/GenBank/DDBJ databases">
        <title>Genomic Encyclopedia of Archaeal and Bacterial Type Strains, Phase II (KMG-II): from individual species to whole genera.</title>
        <authorList>
            <person name="Goeker M."/>
        </authorList>
    </citation>
    <scope>NUCLEOTIDE SEQUENCE</scope>
    <source>
        <strain evidence="2">DSM 43935</strain>
    </source>
</reference>
<dbReference type="NCBIfam" id="NF004796">
    <property type="entry name" value="PRK06144.1"/>
    <property type="match status" value="1"/>
</dbReference>
<dbReference type="SUPFAM" id="SSF52096">
    <property type="entry name" value="ClpP/crotonase"/>
    <property type="match status" value="1"/>
</dbReference>
<comment type="caution">
    <text evidence="2">The sequence shown here is derived from an EMBL/GenBank/DDBJ whole genome shotgun (WGS) entry which is preliminary data.</text>
</comment>
<dbReference type="InterPro" id="IPR001753">
    <property type="entry name" value="Enoyl-CoA_hydra/iso"/>
</dbReference>
<dbReference type="GO" id="GO:0008300">
    <property type="term" value="P:isoprenoid catabolic process"/>
    <property type="evidence" value="ECO:0007669"/>
    <property type="project" value="TreeGrafter"/>
</dbReference>
<dbReference type="PANTHER" id="PTHR42964:SF1">
    <property type="entry name" value="POLYKETIDE BIOSYNTHESIS ENOYL-COA HYDRATASE PKSH-RELATED"/>
    <property type="match status" value="1"/>
</dbReference>
<accession>A0AAE3GG61</accession>
<evidence type="ECO:0000313" key="2">
    <source>
        <dbReference type="EMBL" id="MCP2166749.1"/>
    </source>
</evidence>
<dbReference type="Proteomes" id="UP001206128">
    <property type="component" value="Unassembled WGS sequence"/>
</dbReference>